<keyword evidence="8" id="KW-1185">Reference proteome</keyword>
<dbReference type="SUPFAM" id="SSF51366">
    <property type="entry name" value="Ribulose-phoshate binding barrel"/>
    <property type="match status" value="1"/>
</dbReference>
<gene>
    <name evidence="7" type="ORF">ANSO36C_34270</name>
</gene>
<dbReference type="InterPro" id="IPR013785">
    <property type="entry name" value="Aldolase_TIM"/>
</dbReference>
<evidence type="ECO:0000256" key="3">
    <source>
        <dbReference type="ARBA" id="ARBA00021923"/>
    </source>
</evidence>
<protein>
    <recommendedName>
        <fullName evidence="3">Orotidine 5'-phosphate decarboxylase</fullName>
        <ecNumber evidence="2">4.1.1.23</ecNumber>
    </recommendedName>
    <alternativeName>
        <fullName evidence="6">OMP decarboxylase</fullName>
    </alternativeName>
</protein>
<comment type="pathway">
    <text evidence="1">Pyrimidine metabolism; UMP biosynthesis via de novo pathway; UMP from orotate: step 2/2.</text>
</comment>
<evidence type="ECO:0000313" key="7">
    <source>
        <dbReference type="EMBL" id="BDI17625.1"/>
    </source>
</evidence>
<evidence type="ECO:0000256" key="2">
    <source>
        <dbReference type="ARBA" id="ARBA00012321"/>
    </source>
</evidence>
<evidence type="ECO:0000256" key="5">
    <source>
        <dbReference type="ARBA" id="ARBA00022975"/>
    </source>
</evidence>
<keyword evidence="5" id="KW-0665">Pyrimidine biosynthesis</keyword>
<accession>A0ABM7Z3N1</accession>
<name>A0ABM7Z3N1_NOSCO</name>
<keyword evidence="4" id="KW-0210">Decarboxylase</keyword>
<dbReference type="PANTHER" id="PTHR43375">
    <property type="entry name" value="OROTIDINE 5'-PHOSPHATE DECARBOXYLASE"/>
    <property type="match status" value="1"/>
</dbReference>
<dbReference type="PANTHER" id="PTHR43375:SF1">
    <property type="entry name" value="OROTIDINE 5'-PHOSPHATE DECARBOXYLASE"/>
    <property type="match status" value="1"/>
</dbReference>
<dbReference type="Proteomes" id="UP001055453">
    <property type="component" value="Chromosome"/>
</dbReference>
<sequence>MDAITLSPYTGQDHVAPFLVYQGKAVFILCCTSNPGAEALQQYPTNESPLYLQVVKNQKPGELQNNWVWKWGL</sequence>
<dbReference type="InterPro" id="IPR011995">
    <property type="entry name" value="OMPdecase_type-2"/>
</dbReference>
<evidence type="ECO:0000256" key="4">
    <source>
        <dbReference type="ARBA" id="ARBA00022793"/>
    </source>
</evidence>
<dbReference type="InterPro" id="IPR011060">
    <property type="entry name" value="RibuloseP-bd_barrel"/>
</dbReference>
<evidence type="ECO:0000256" key="6">
    <source>
        <dbReference type="ARBA" id="ARBA00033428"/>
    </source>
</evidence>
<evidence type="ECO:0000256" key="1">
    <source>
        <dbReference type="ARBA" id="ARBA00004861"/>
    </source>
</evidence>
<organism evidence="7 8">
    <name type="scientific">Nostoc cf. commune SO-36</name>
    <dbReference type="NCBI Taxonomy" id="449208"/>
    <lineage>
        <taxon>Bacteria</taxon>
        <taxon>Bacillati</taxon>
        <taxon>Cyanobacteriota</taxon>
        <taxon>Cyanophyceae</taxon>
        <taxon>Nostocales</taxon>
        <taxon>Nostocaceae</taxon>
        <taxon>Nostoc</taxon>
    </lineage>
</organism>
<evidence type="ECO:0000313" key="8">
    <source>
        <dbReference type="Proteomes" id="UP001055453"/>
    </source>
</evidence>
<proteinExistence type="predicted"/>
<keyword evidence="4" id="KW-0456">Lyase</keyword>
<dbReference type="Gene3D" id="3.20.20.70">
    <property type="entry name" value="Aldolase class I"/>
    <property type="match status" value="1"/>
</dbReference>
<reference evidence="7" key="1">
    <citation type="submission" date="2022-04" db="EMBL/GenBank/DDBJ databases">
        <title>Complete genome sequence of a cyanobacterium, Nostoc sp. SO-36, isolated in Antarctica.</title>
        <authorList>
            <person name="Kanesaki Y."/>
            <person name="Effendi D."/>
            <person name="Sakamoto T."/>
            <person name="Ohtani S."/>
            <person name="Awai K."/>
        </authorList>
    </citation>
    <scope>NUCLEOTIDE SEQUENCE</scope>
    <source>
        <strain evidence="7">SO-36</strain>
    </source>
</reference>
<dbReference type="EC" id="4.1.1.23" evidence="2"/>
<dbReference type="EMBL" id="AP025732">
    <property type="protein sequence ID" value="BDI17625.1"/>
    <property type="molecule type" value="Genomic_DNA"/>
</dbReference>